<feature type="compositionally biased region" description="Low complexity" evidence="1">
    <location>
        <begin position="56"/>
        <end position="72"/>
    </location>
</feature>
<proteinExistence type="predicted"/>
<keyword evidence="2" id="KW-0732">Signal</keyword>
<evidence type="ECO:0000313" key="5">
    <source>
        <dbReference type="Proteomes" id="UP000005240"/>
    </source>
</evidence>
<dbReference type="PROSITE" id="PS51257">
    <property type="entry name" value="PROKAR_LIPOPROTEIN"/>
    <property type="match status" value="1"/>
</dbReference>
<protein>
    <recommendedName>
        <fullName evidence="6">Plastocyanin-like domain-containing protein</fullName>
    </recommendedName>
</protein>
<dbReference type="Proteomes" id="UP000005240">
    <property type="component" value="Unassembled WGS sequence"/>
</dbReference>
<evidence type="ECO:0000313" key="4">
    <source>
        <dbReference type="EnsemblFungi" id="PTTG_07569-t43_1-p1"/>
    </source>
</evidence>
<gene>
    <name evidence="3" type="ORF">PTTG_07569</name>
</gene>
<feature type="region of interest" description="Disordered" evidence="1">
    <location>
        <begin position="51"/>
        <end position="72"/>
    </location>
</feature>
<feature type="chain" id="PRO_5008110148" description="Plastocyanin-like domain-containing protein" evidence="2">
    <location>
        <begin position="35"/>
        <end position="151"/>
    </location>
</feature>
<name>A0A180GPF1_PUCT1</name>
<reference evidence="3" key="1">
    <citation type="submission" date="2009-11" db="EMBL/GenBank/DDBJ databases">
        <authorList>
            <consortium name="The Broad Institute Genome Sequencing Platform"/>
            <person name="Ward D."/>
            <person name="Feldgarden M."/>
            <person name="Earl A."/>
            <person name="Young S.K."/>
            <person name="Zeng Q."/>
            <person name="Koehrsen M."/>
            <person name="Alvarado L."/>
            <person name="Berlin A."/>
            <person name="Bochicchio J."/>
            <person name="Borenstein D."/>
            <person name="Chapman S.B."/>
            <person name="Chen Z."/>
            <person name="Engels R."/>
            <person name="Freedman E."/>
            <person name="Gellesch M."/>
            <person name="Goldberg J."/>
            <person name="Griggs A."/>
            <person name="Gujja S."/>
            <person name="Heilman E."/>
            <person name="Heiman D."/>
            <person name="Hepburn T."/>
            <person name="Howarth C."/>
            <person name="Jen D."/>
            <person name="Larson L."/>
            <person name="Lewis B."/>
            <person name="Mehta T."/>
            <person name="Park D."/>
            <person name="Pearson M."/>
            <person name="Roberts A."/>
            <person name="Saif S."/>
            <person name="Shea T."/>
            <person name="Shenoy N."/>
            <person name="Sisk P."/>
            <person name="Stolte C."/>
            <person name="Sykes S."/>
            <person name="Thomson T."/>
            <person name="Walk T."/>
            <person name="White J."/>
            <person name="Yandava C."/>
            <person name="Izard J."/>
            <person name="Baranova O.V."/>
            <person name="Blanton J.M."/>
            <person name="Tanner A.C."/>
            <person name="Dewhirst F.E."/>
            <person name="Haas B."/>
            <person name="Nusbaum C."/>
            <person name="Birren B."/>
        </authorList>
    </citation>
    <scope>NUCLEOTIDE SEQUENCE [LARGE SCALE GENOMIC DNA]</scope>
    <source>
        <strain evidence="3">1-1 BBBD Race 1</strain>
    </source>
</reference>
<evidence type="ECO:0000256" key="1">
    <source>
        <dbReference type="SAM" id="MobiDB-lite"/>
    </source>
</evidence>
<evidence type="ECO:0000313" key="3">
    <source>
        <dbReference type="EMBL" id="OAV94279.1"/>
    </source>
</evidence>
<dbReference type="EMBL" id="ADAS02000041">
    <property type="protein sequence ID" value="OAV94279.1"/>
    <property type="molecule type" value="Genomic_DNA"/>
</dbReference>
<reference evidence="4" key="4">
    <citation type="submission" date="2025-05" db="UniProtKB">
        <authorList>
            <consortium name="EnsemblFungi"/>
        </authorList>
    </citation>
    <scope>IDENTIFICATION</scope>
    <source>
        <strain evidence="4">isolate 1-1 / race 1 (BBBD)</strain>
    </source>
</reference>
<organism evidence="3">
    <name type="scientific">Puccinia triticina (isolate 1-1 / race 1 (BBBD))</name>
    <name type="common">Brown leaf rust fungus</name>
    <dbReference type="NCBI Taxonomy" id="630390"/>
    <lineage>
        <taxon>Eukaryota</taxon>
        <taxon>Fungi</taxon>
        <taxon>Dikarya</taxon>
        <taxon>Basidiomycota</taxon>
        <taxon>Pucciniomycotina</taxon>
        <taxon>Pucciniomycetes</taxon>
        <taxon>Pucciniales</taxon>
        <taxon>Pucciniaceae</taxon>
        <taxon>Puccinia</taxon>
    </lineage>
</organism>
<keyword evidence="5" id="KW-1185">Reference proteome</keyword>
<accession>A0A180GPF1</accession>
<feature type="signal peptide" evidence="2">
    <location>
        <begin position="1"/>
        <end position="34"/>
    </location>
</feature>
<evidence type="ECO:0000256" key="2">
    <source>
        <dbReference type="SAM" id="SignalP"/>
    </source>
</evidence>
<evidence type="ECO:0008006" key="6">
    <source>
        <dbReference type="Google" id="ProtNLM"/>
    </source>
</evidence>
<dbReference type="VEuPathDB" id="FungiDB:PTTG_07569"/>
<reference evidence="4 5" key="3">
    <citation type="journal article" date="2017" name="G3 (Bethesda)">
        <title>Comparative analysis highlights variable genome content of wheat rusts and divergence of the mating loci.</title>
        <authorList>
            <person name="Cuomo C.A."/>
            <person name="Bakkeren G."/>
            <person name="Khalil H.B."/>
            <person name="Panwar V."/>
            <person name="Joly D."/>
            <person name="Linning R."/>
            <person name="Sakthikumar S."/>
            <person name="Song X."/>
            <person name="Adiconis X."/>
            <person name="Fan L."/>
            <person name="Goldberg J.M."/>
            <person name="Levin J.Z."/>
            <person name="Young S."/>
            <person name="Zeng Q."/>
            <person name="Anikster Y."/>
            <person name="Bruce M."/>
            <person name="Wang M."/>
            <person name="Yin C."/>
            <person name="McCallum B."/>
            <person name="Szabo L.J."/>
            <person name="Hulbert S."/>
            <person name="Chen X."/>
            <person name="Fellers J.P."/>
        </authorList>
    </citation>
    <scope>NUCLEOTIDE SEQUENCE</scope>
    <source>
        <strain evidence="4">isolate 1-1 / race 1 (BBBD)</strain>
        <strain evidence="5">Isolate 1-1 / race 1 (BBBD)</strain>
    </source>
</reference>
<dbReference type="EnsemblFungi" id="PTTG_07569-t43_1">
    <property type="protein sequence ID" value="PTTG_07569-t43_1-p1"/>
    <property type="gene ID" value="PTTG_07569"/>
</dbReference>
<dbReference type="AlphaFoldDB" id="A0A180GPF1"/>
<reference evidence="3" key="2">
    <citation type="submission" date="2016-05" db="EMBL/GenBank/DDBJ databases">
        <title>Comparative analysis highlights variable genome content of wheat rusts and divergence of the mating loci.</title>
        <authorList>
            <person name="Cuomo C.A."/>
            <person name="Bakkeren G."/>
            <person name="Szabo L."/>
            <person name="Khalil H."/>
            <person name="Joly D."/>
            <person name="Goldberg J."/>
            <person name="Young S."/>
            <person name="Zeng Q."/>
            <person name="Fellers J."/>
        </authorList>
    </citation>
    <scope>NUCLEOTIDE SEQUENCE [LARGE SCALE GENOMIC DNA]</scope>
    <source>
        <strain evidence="3">1-1 BBBD Race 1</strain>
    </source>
</reference>
<sequence>MKREKLLRNSPTFHNMISLACLLILFVGRPFVKSGDFDTIQVALPMRGKPLVPAPTTNTTNTTSTETTPDTSITTKTTKTVASNNTARICDVEAPTPEVWKARNISGYLASYPSGHNVTISVIQAMKSLTFTNTTDMGVLLHSPPVIFVFF</sequence>